<evidence type="ECO:0000313" key="2">
    <source>
        <dbReference type="EMBL" id="VDK32889.1"/>
    </source>
</evidence>
<reference evidence="2 3" key="2">
    <citation type="submission" date="2018-11" db="EMBL/GenBank/DDBJ databases">
        <authorList>
            <consortium name="Pathogen Informatics"/>
        </authorList>
    </citation>
    <scope>NUCLEOTIDE SEQUENCE [LARGE SCALE GENOMIC DNA]</scope>
</reference>
<proteinExistence type="predicted"/>
<dbReference type="SUPFAM" id="SSF63451">
    <property type="entry name" value="LEM domain"/>
    <property type="match status" value="1"/>
</dbReference>
<dbReference type="AlphaFoldDB" id="A0A0M3JMD4"/>
<sequence length="103" mass="11430">MVDVDALNDEELRDELVTRGVNVGPIVATTRSLYVSKLKRLLGAENMSGDHLADENNVTQNGFITDGDTHHAQPEQFVRVRNTNLASSASTVQFLLTLNFLFR</sequence>
<dbReference type="Proteomes" id="UP000267096">
    <property type="component" value="Unassembled WGS sequence"/>
</dbReference>
<dbReference type="PANTHER" id="PTHR12019:SF22">
    <property type="entry name" value="LAMINA-ASSOCIATED POLYPEPTIDE 2, ISOFORMS BETA_GAMMA"/>
    <property type="match status" value="1"/>
</dbReference>
<gene>
    <name evidence="2" type="ORF">ASIM_LOCUS8571</name>
</gene>
<dbReference type="Pfam" id="PF03020">
    <property type="entry name" value="LEM"/>
    <property type="match status" value="1"/>
</dbReference>
<keyword evidence="3" id="KW-1185">Reference proteome</keyword>
<dbReference type="SMART" id="SM00540">
    <property type="entry name" value="LEM"/>
    <property type="match status" value="1"/>
</dbReference>
<protein>
    <submittedName>
        <fullName evidence="4">LEM domain-containing protein</fullName>
    </submittedName>
</protein>
<dbReference type="InterPro" id="IPR051656">
    <property type="entry name" value="LEM_domain"/>
</dbReference>
<dbReference type="WBParaSite" id="ASIM_0000881901-mRNA-1">
    <property type="protein sequence ID" value="ASIM_0000881901-mRNA-1"/>
    <property type="gene ID" value="ASIM_0000881901"/>
</dbReference>
<evidence type="ECO:0000259" key="1">
    <source>
        <dbReference type="PROSITE" id="PS50954"/>
    </source>
</evidence>
<dbReference type="OrthoDB" id="6363067at2759"/>
<name>A0A0M3JMD4_ANISI</name>
<dbReference type="InterPro" id="IPR011015">
    <property type="entry name" value="LEM/LEM-like_dom_sf"/>
</dbReference>
<dbReference type="EMBL" id="UYRR01023678">
    <property type="protein sequence ID" value="VDK32889.1"/>
    <property type="molecule type" value="Genomic_DNA"/>
</dbReference>
<dbReference type="FunFam" id="1.10.720.40:FF:000001">
    <property type="entry name" value="LEM domain containing 2, isoform CRA_a"/>
    <property type="match status" value="1"/>
</dbReference>
<accession>A0A0M3JMD4</accession>
<dbReference type="InterPro" id="IPR003887">
    <property type="entry name" value="LEM_dom"/>
</dbReference>
<evidence type="ECO:0000313" key="4">
    <source>
        <dbReference type="WBParaSite" id="ASIM_0000881901-mRNA-1"/>
    </source>
</evidence>
<dbReference type="Gene3D" id="1.10.720.40">
    <property type="match status" value="1"/>
</dbReference>
<evidence type="ECO:0000313" key="3">
    <source>
        <dbReference type="Proteomes" id="UP000267096"/>
    </source>
</evidence>
<organism evidence="4">
    <name type="scientific">Anisakis simplex</name>
    <name type="common">Herring worm</name>
    <dbReference type="NCBI Taxonomy" id="6269"/>
    <lineage>
        <taxon>Eukaryota</taxon>
        <taxon>Metazoa</taxon>
        <taxon>Ecdysozoa</taxon>
        <taxon>Nematoda</taxon>
        <taxon>Chromadorea</taxon>
        <taxon>Rhabditida</taxon>
        <taxon>Spirurina</taxon>
        <taxon>Ascaridomorpha</taxon>
        <taxon>Ascaridoidea</taxon>
        <taxon>Anisakidae</taxon>
        <taxon>Anisakis</taxon>
        <taxon>Anisakis simplex complex</taxon>
    </lineage>
</organism>
<feature type="domain" description="LEM" evidence="1">
    <location>
        <begin position="1"/>
        <end position="45"/>
    </location>
</feature>
<dbReference type="CDD" id="cd12940">
    <property type="entry name" value="LEM_LAP2_LEMD1"/>
    <property type="match status" value="1"/>
</dbReference>
<reference evidence="4" key="1">
    <citation type="submission" date="2017-02" db="UniProtKB">
        <authorList>
            <consortium name="WormBaseParasite"/>
        </authorList>
    </citation>
    <scope>IDENTIFICATION</scope>
</reference>
<dbReference type="PANTHER" id="PTHR12019">
    <property type="entry name" value="LAMINA-ASSOCIATED POLYPEPTIDE THYMOPOIETIN"/>
    <property type="match status" value="1"/>
</dbReference>
<dbReference type="PROSITE" id="PS50954">
    <property type="entry name" value="LEM"/>
    <property type="match status" value="1"/>
</dbReference>